<dbReference type="EMBL" id="JBIGHZ010000001">
    <property type="protein sequence ID" value="MFG6447256.1"/>
    <property type="molecule type" value="Genomic_DNA"/>
</dbReference>
<evidence type="ECO:0008006" key="4">
    <source>
        <dbReference type="Google" id="ProtNLM"/>
    </source>
</evidence>
<evidence type="ECO:0000256" key="1">
    <source>
        <dbReference type="SAM" id="SignalP"/>
    </source>
</evidence>
<dbReference type="Proteomes" id="UP001606099">
    <property type="component" value="Unassembled WGS sequence"/>
</dbReference>
<organism evidence="2 3">
    <name type="scientific">Roseateles rivi</name>
    <dbReference type="NCBI Taxonomy" id="3299028"/>
    <lineage>
        <taxon>Bacteria</taxon>
        <taxon>Pseudomonadati</taxon>
        <taxon>Pseudomonadota</taxon>
        <taxon>Betaproteobacteria</taxon>
        <taxon>Burkholderiales</taxon>
        <taxon>Sphaerotilaceae</taxon>
        <taxon>Roseateles</taxon>
    </lineage>
</organism>
<dbReference type="RefSeq" id="WP_394458627.1">
    <property type="nucleotide sequence ID" value="NZ_JBIGHZ010000001.1"/>
</dbReference>
<sequence length="121" mass="12352">MKSSATKAFLALATVALTACGGGEGGDSNGNNVVVNESVTLSEGMFRSYTLSAGNYQAEVTSSTNGVIVEWVGGNNCAKSAEVKAYSQSCQLTINGQLLVTNPTVLGLGGSEIVTVKVTKR</sequence>
<accession>A0ABW7FSE9</accession>
<protein>
    <recommendedName>
        <fullName evidence="4">Lipoprotein</fullName>
    </recommendedName>
</protein>
<keyword evidence="3" id="KW-1185">Reference proteome</keyword>
<evidence type="ECO:0000313" key="3">
    <source>
        <dbReference type="Proteomes" id="UP001606099"/>
    </source>
</evidence>
<gene>
    <name evidence="2" type="ORF">ACG0Z6_03255</name>
</gene>
<dbReference type="PROSITE" id="PS51257">
    <property type="entry name" value="PROKAR_LIPOPROTEIN"/>
    <property type="match status" value="1"/>
</dbReference>
<feature type="signal peptide" evidence="1">
    <location>
        <begin position="1"/>
        <end position="18"/>
    </location>
</feature>
<feature type="chain" id="PRO_5046402069" description="Lipoprotein" evidence="1">
    <location>
        <begin position="19"/>
        <end position="121"/>
    </location>
</feature>
<name>A0ABW7FSE9_9BURK</name>
<proteinExistence type="predicted"/>
<evidence type="ECO:0000313" key="2">
    <source>
        <dbReference type="EMBL" id="MFG6447256.1"/>
    </source>
</evidence>
<reference evidence="2 3" key="1">
    <citation type="submission" date="2024-08" db="EMBL/GenBank/DDBJ databases">
        <authorList>
            <person name="Lu H."/>
        </authorList>
    </citation>
    <scope>NUCLEOTIDE SEQUENCE [LARGE SCALE GENOMIC DNA]</scope>
    <source>
        <strain evidence="2 3">BYS180W</strain>
    </source>
</reference>
<keyword evidence="1" id="KW-0732">Signal</keyword>
<comment type="caution">
    <text evidence="2">The sequence shown here is derived from an EMBL/GenBank/DDBJ whole genome shotgun (WGS) entry which is preliminary data.</text>
</comment>